<dbReference type="AlphaFoldDB" id="A0A7E4V0U6"/>
<dbReference type="WBParaSite" id="Pan_g15194.t1">
    <property type="protein sequence ID" value="Pan_g15194.t1"/>
    <property type="gene ID" value="Pan_g15194"/>
</dbReference>
<dbReference type="GO" id="GO:0003677">
    <property type="term" value="F:DNA binding"/>
    <property type="evidence" value="ECO:0007669"/>
    <property type="project" value="InterPro"/>
</dbReference>
<dbReference type="SMART" id="SM00428">
    <property type="entry name" value="H3"/>
    <property type="match status" value="1"/>
</dbReference>
<reference evidence="5" key="2">
    <citation type="submission" date="2020-10" db="UniProtKB">
        <authorList>
            <consortium name="WormBaseParasite"/>
        </authorList>
    </citation>
    <scope>IDENTIFICATION</scope>
</reference>
<proteinExistence type="inferred from homology"/>
<feature type="domain" description="Core Histone H2A/H2B/H3" evidence="3">
    <location>
        <begin position="63"/>
        <end position="137"/>
    </location>
</feature>
<evidence type="ECO:0000256" key="2">
    <source>
        <dbReference type="SAM" id="MobiDB-lite"/>
    </source>
</evidence>
<evidence type="ECO:0000313" key="4">
    <source>
        <dbReference type="Proteomes" id="UP000492821"/>
    </source>
</evidence>
<name>A0A7E4V0U6_PANRE</name>
<dbReference type="Pfam" id="PF00125">
    <property type="entry name" value="Histone"/>
    <property type="match status" value="1"/>
</dbReference>
<dbReference type="GO" id="GO:0030527">
    <property type="term" value="F:structural constituent of chromatin"/>
    <property type="evidence" value="ECO:0007669"/>
    <property type="project" value="InterPro"/>
</dbReference>
<dbReference type="InterPro" id="IPR007125">
    <property type="entry name" value="H2A/H2B/H3"/>
</dbReference>
<reference evidence="4" key="1">
    <citation type="journal article" date="2013" name="Genetics">
        <title>The draft genome and transcriptome of Panagrellus redivivus are shaped by the harsh demands of a free-living lifestyle.</title>
        <authorList>
            <person name="Srinivasan J."/>
            <person name="Dillman A.R."/>
            <person name="Macchietto M.G."/>
            <person name="Heikkinen L."/>
            <person name="Lakso M."/>
            <person name="Fracchia K.M."/>
            <person name="Antoshechkin I."/>
            <person name="Mortazavi A."/>
            <person name="Wong G."/>
            <person name="Sternberg P.W."/>
        </authorList>
    </citation>
    <scope>NUCLEOTIDE SEQUENCE [LARGE SCALE GENOMIC DNA]</scope>
    <source>
        <strain evidence="4">MT8872</strain>
    </source>
</reference>
<accession>A0A7E4V0U6</accession>
<sequence>MARSTQQYRRSVKRGPTFRYHLESEDSDAPSRSPSPPPPRVSKASGNRRKQSQPKPKTVVFARAKFQIPKKAFERLVRDILRKCCDKEPRITAMALEALQTVCEERVINTFEQWSMLSSHAGRVTVKPADAATLRRLQFQ</sequence>
<comment type="similarity">
    <text evidence="1">Belongs to the histone H3 family.</text>
</comment>
<dbReference type="InterPro" id="IPR000164">
    <property type="entry name" value="Histone_H3/CENP-A"/>
</dbReference>
<evidence type="ECO:0000313" key="5">
    <source>
        <dbReference type="WBParaSite" id="Pan_g15194.t1"/>
    </source>
</evidence>
<keyword evidence="4" id="KW-1185">Reference proteome</keyword>
<dbReference type="Gene3D" id="1.10.20.10">
    <property type="entry name" value="Histone, subunit A"/>
    <property type="match status" value="1"/>
</dbReference>
<evidence type="ECO:0000259" key="3">
    <source>
        <dbReference type="Pfam" id="PF00125"/>
    </source>
</evidence>
<dbReference type="InterPro" id="IPR009072">
    <property type="entry name" value="Histone-fold"/>
</dbReference>
<evidence type="ECO:0000256" key="1">
    <source>
        <dbReference type="ARBA" id="ARBA00010343"/>
    </source>
</evidence>
<dbReference type="PANTHER" id="PTHR11426">
    <property type="entry name" value="HISTONE H3"/>
    <property type="match status" value="1"/>
</dbReference>
<dbReference type="SUPFAM" id="SSF47113">
    <property type="entry name" value="Histone-fold"/>
    <property type="match status" value="1"/>
</dbReference>
<dbReference type="GO" id="GO:0000786">
    <property type="term" value="C:nucleosome"/>
    <property type="evidence" value="ECO:0007669"/>
    <property type="project" value="InterPro"/>
</dbReference>
<organism evidence="4 5">
    <name type="scientific">Panagrellus redivivus</name>
    <name type="common">Microworm</name>
    <dbReference type="NCBI Taxonomy" id="6233"/>
    <lineage>
        <taxon>Eukaryota</taxon>
        <taxon>Metazoa</taxon>
        <taxon>Ecdysozoa</taxon>
        <taxon>Nematoda</taxon>
        <taxon>Chromadorea</taxon>
        <taxon>Rhabditida</taxon>
        <taxon>Tylenchina</taxon>
        <taxon>Panagrolaimomorpha</taxon>
        <taxon>Panagrolaimoidea</taxon>
        <taxon>Panagrolaimidae</taxon>
        <taxon>Panagrellus</taxon>
    </lineage>
</organism>
<dbReference type="Proteomes" id="UP000492821">
    <property type="component" value="Unassembled WGS sequence"/>
</dbReference>
<feature type="region of interest" description="Disordered" evidence="2">
    <location>
        <begin position="1"/>
        <end position="57"/>
    </location>
</feature>
<dbReference type="GO" id="GO:0046982">
    <property type="term" value="F:protein heterodimerization activity"/>
    <property type="evidence" value="ECO:0007669"/>
    <property type="project" value="InterPro"/>
</dbReference>
<protein>
    <submittedName>
        <fullName evidence="5">Histone domain-containing protein</fullName>
    </submittedName>
</protein>